<protein>
    <submittedName>
        <fullName evidence="6">IclR family transcriptional regulator</fullName>
    </submittedName>
</protein>
<dbReference type="Proteomes" id="UP000626026">
    <property type="component" value="Unassembled WGS sequence"/>
</dbReference>
<evidence type="ECO:0000256" key="3">
    <source>
        <dbReference type="ARBA" id="ARBA00023163"/>
    </source>
</evidence>
<dbReference type="InterPro" id="IPR005471">
    <property type="entry name" value="Tscrpt_reg_IclR_N"/>
</dbReference>
<dbReference type="SMART" id="SM00346">
    <property type="entry name" value="HTH_ICLR"/>
    <property type="match status" value="1"/>
</dbReference>
<dbReference type="PROSITE" id="PS51078">
    <property type="entry name" value="ICLR_ED"/>
    <property type="match status" value="1"/>
</dbReference>
<dbReference type="EMBL" id="JACTVA010000001">
    <property type="protein sequence ID" value="MBC9205375.1"/>
    <property type="molecule type" value="Genomic_DNA"/>
</dbReference>
<accession>A0ABR7RGZ4</accession>
<evidence type="ECO:0000256" key="2">
    <source>
        <dbReference type="ARBA" id="ARBA00023125"/>
    </source>
</evidence>
<feature type="domain" description="IclR-ED" evidence="5">
    <location>
        <begin position="83"/>
        <end position="265"/>
    </location>
</feature>
<evidence type="ECO:0000259" key="4">
    <source>
        <dbReference type="PROSITE" id="PS51077"/>
    </source>
</evidence>
<keyword evidence="7" id="KW-1185">Reference proteome</keyword>
<dbReference type="SUPFAM" id="SSF46785">
    <property type="entry name" value="Winged helix' DNA-binding domain"/>
    <property type="match status" value="1"/>
</dbReference>
<sequence length="278" mass="28659">MSADPIQAPAPPDPAESGIQVLDRVVGLLGLLGEASEGGAQLSRLAAGLGLSASTAHRLLAALEHHGWVERVEGGRRYRLGTALIGLAGQAAEGTGLRRLCRPALTRLTGESGETTFLIVRSGLNAVVVDRQEGAYVIESLTHGVGGLIPLGVGAGSAAILASQPPAEIEEVLAANGVRYPQFGTSGVQVRRRVQQIQQDGYLLSEDSLISGLAVLSVAIRPAGHNVTAAIAMNFIASRHDQAARHAFLGLARQEAARIEAALALPGSLPRPSSIGVP</sequence>
<keyword evidence="3" id="KW-0804">Transcription</keyword>
<keyword evidence="1" id="KW-0805">Transcription regulation</keyword>
<evidence type="ECO:0000256" key="1">
    <source>
        <dbReference type="ARBA" id="ARBA00023015"/>
    </source>
</evidence>
<feature type="domain" description="HTH iclR-type" evidence="4">
    <location>
        <begin position="19"/>
        <end position="82"/>
    </location>
</feature>
<reference evidence="6 7" key="1">
    <citation type="journal article" date="2013" name="Int. J. Syst. Evol. Microbiol.">
        <title>Roseomonas aerophila sp. nov., isolated from air.</title>
        <authorList>
            <person name="Kim S.J."/>
            <person name="Weon H.Y."/>
            <person name="Ahn J.H."/>
            <person name="Hong S.B."/>
            <person name="Seok S.J."/>
            <person name="Whang K.S."/>
            <person name="Kwon S.W."/>
        </authorList>
    </citation>
    <scope>NUCLEOTIDE SEQUENCE [LARGE SCALE GENOMIC DNA]</scope>
    <source>
        <strain evidence="6 7">NBRC 108923</strain>
    </source>
</reference>
<proteinExistence type="predicted"/>
<dbReference type="RefSeq" id="WP_187782547.1">
    <property type="nucleotide sequence ID" value="NZ_JACTVA010000001.1"/>
</dbReference>
<dbReference type="InterPro" id="IPR014757">
    <property type="entry name" value="Tscrpt_reg_IclR_C"/>
</dbReference>
<dbReference type="PANTHER" id="PTHR30136">
    <property type="entry name" value="HELIX-TURN-HELIX TRANSCRIPTIONAL REGULATOR, ICLR FAMILY"/>
    <property type="match status" value="1"/>
</dbReference>
<name>A0ABR7RGZ4_9PROT</name>
<dbReference type="InterPro" id="IPR029016">
    <property type="entry name" value="GAF-like_dom_sf"/>
</dbReference>
<organism evidence="6 7">
    <name type="scientific">Teichococcus aerophilus</name>
    <dbReference type="NCBI Taxonomy" id="1224513"/>
    <lineage>
        <taxon>Bacteria</taxon>
        <taxon>Pseudomonadati</taxon>
        <taxon>Pseudomonadota</taxon>
        <taxon>Alphaproteobacteria</taxon>
        <taxon>Acetobacterales</taxon>
        <taxon>Roseomonadaceae</taxon>
        <taxon>Roseomonas</taxon>
    </lineage>
</organism>
<dbReference type="InterPro" id="IPR036390">
    <property type="entry name" value="WH_DNA-bd_sf"/>
</dbReference>
<dbReference type="Gene3D" id="1.10.10.10">
    <property type="entry name" value="Winged helix-like DNA-binding domain superfamily/Winged helix DNA-binding domain"/>
    <property type="match status" value="1"/>
</dbReference>
<gene>
    <name evidence="6" type="ORF">IBL26_00900</name>
</gene>
<evidence type="ECO:0000313" key="7">
    <source>
        <dbReference type="Proteomes" id="UP000626026"/>
    </source>
</evidence>
<dbReference type="Pfam" id="PF01614">
    <property type="entry name" value="IclR_C"/>
    <property type="match status" value="1"/>
</dbReference>
<evidence type="ECO:0000259" key="5">
    <source>
        <dbReference type="PROSITE" id="PS51078"/>
    </source>
</evidence>
<dbReference type="InterPro" id="IPR050707">
    <property type="entry name" value="HTH_MetabolicPath_Reg"/>
</dbReference>
<dbReference type="InterPro" id="IPR036388">
    <property type="entry name" value="WH-like_DNA-bd_sf"/>
</dbReference>
<evidence type="ECO:0000313" key="6">
    <source>
        <dbReference type="EMBL" id="MBC9205375.1"/>
    </source>
</evidence>
<keyword evidence="2" id="KW-0238">DNA-binding</keyword>
<dbReference type="SUPFAM" id="SSF55781">
    <property type="entry name" value="GAF domain-like"/>
    <property type="match status" value="1"/>
</dbReference>
<dbReference type="Gene3D" id="3.30.450.40">
    <property type="match status" value="1"/>
</dbReference>
<comment type="caution">
    <text evidence="6">The sequence shown here is derived from an EMBL/GenBank/DDBJ whole genome shotgun (WGS) entry which is preliminary data.</text>
</comment>
<dbReference type="PANTHER" id="PTHR30136:SF39">
    <property type="entry name" value="TRANSCRIPTIONAL REGULATORY PROTEIN"/>
    <property type="match status" value="1"/>
</dbReference>
<dbReference type="Pfam" id="PF09339">
    <property type="entry name" value="HTH_IclR"/>
    <property type="match status" value="1"/>
</dbReference>
<dbReference type="PROSITE" id="PS51077">
    <property type="entry name" value="HTH_ICLR"/>
    <property type="match status" value="1"/>
</dbReference>